<keyword evidence="11" id="KW-1185">Reference proteome</keyword>
<dbReference type="SUPFAM" id="SSF49879">
    <property type="entry name" value="SMAD/FHA domain"/>
    <property type="match status" value="1"/>
</dbReference>
<reference evidence="10 11" key="1">
    <citation type="submission" date="2019-08" db="EMBL/GenBank/DDBJ databases">
        <title>Microbe sample from Colwellia echini.</title>
        <authorList>
            <person name="Christiansen L."/>
            <person name="Pathiraja D."/>
            <person name="Schultz-Johansen M."/>
            <person name="Choi I.-G."/>
            <person name="Stougaard P."/>
        </authorList>
    </citation>
    <scope>NUCLEOTIDE SEQUENCE [LARGE SCALE GENOMIC DNA]</scope>
    <source>
        <strain evidence="10 11">A3</strain>
    </source>
</reference>
<organism evidence="10 11">
    <name type="scientific">Colwellia echini</name>
    <dbReference type="NCBI Taxonomy" id="1982103"/>
    <lineage>
        <taxon>Bacteria</taxon>
        <taxon>Pseudomonadati</taxon>
        <taxon>Pseudomonadota</taxon>
        <taxon>Gammaproteobacteria</taxon>
        <taxon>Alteromonadales</taxon>
        <taxon>Colwelliaceae</taxon>
        <taxon>Colwellia</taxon>
    </lineage>
</organism>
<keyword evidence="8" id="KW-1133">Transmembrane helix</keyword>
<protein>
    <recommendedName>
        <fullName evidence="9">Tetrahaem cytochrome domain-containing protein</fullName>
    </recommendedName>
</protein>
<evidence type="ECO:0000256" key="3">
    <source>
        <dbReference type="ARBA" id="ARBA00022448"/>
    </source>
</evidence>
<evidence type="ECO:0000256" key="8">
    <source>
        <dbReference type="SAM" id="Phobius"/>
    </source>
</evidence>
<dbReference type="PANTHER" id="PTHR39425:SF1">
    <property type="entry name" value="CYTOCHROME C7-LIKE DOMAIN-CONTAINING PROTEIN"/>
    <property type="match status" value="1"/>
</dbReference>
<evidence type="ECO:0000256" key="6">
    <source>
        <dbReference type="ARBA" id="ARBA00022982"/>
    </source>
</evidence>
<dbReference type="Pfam" id="PF14537">
    <property type="entry name" value="Cytochrom_c3_2"/>
    <property type="match status" value="1"/>
</dbReference>
<evidence type="ECO:0000256" key="7">
    <source>
        <dbReference type="ARBA" id="ARBA00023004"/>
    </source>
</evidence>
<evidence type="ECO:0000256" key="4">
    <source>
        <dbReference type="ARBA" id="ARBA00022617"/>
    </source>
</evidence>
<evidence type="ECO:0000259" key="9">
    <source>
        <dbReference type="Pfam" id="PF14537"/>
    </source>
</evidence>
<keyword evidence="8" id="KW-0472">Membrane</keyword>
<comment type="caution">
    <text evidence="10">The sequence shown here is derived from an EMBL/GenBank/DDBJ whole genome shotgun (WGS) entry which is preliminary data.</text>
</comment>
<accession>A0ABY3MZ67</accession>
<evidence type="ECO:0000313" key="11">
    <source>
        <dbReference type="Proteomes" id="UP000815846"/>
    </source>
</evidence>
<sequence length="645" mass="71761">MKLLIRYINKQGQGEVSEQVVHNNNVLSIGRGTNQNILLSDPKVALNHAKITIQDNAGKVSASLGKYVIKNNEVVKKCTLIVGEEIEISGHKIALLPTESNYDLVVLVSVNVIEQAALQKRYQLNFNDINMSKRSWSWTLFLSITLLCLVLPVIGLISPSWMDTLRQSPLPSDSQWSAGDLIKPHKFMGDDCAQCHTELFVPTSNETCQSCHSTVGRHVSDIALSASVNEETQCASCHKEHNPQQTLADYSQQMCVDCHVDSIEILMVNGDQNTQSAHAKLDRATDFEHDHPAFNVSVLTAVTDNEKSIKNIIDWQPKRIALTDNKSSEESNLKFSHQLHMDPAGIKSATGDVTLVCADCHVAESNGREMQPITMEKNCQSCHALTFDVDDPMRVVPHGSPDEVLLMMREYYAFRYIYKNLNKDATQADIVKAGDLFTVRDARRPGRDKGLRKDFEHSLNENTIASIEKLTKDTIRTDALVWAESRAYVAATDIFERQACDVCHVVTKDSNAELPWQVQPVKLTRQWLPAAKFPHDAHQTNECETCHAASSSELSNDILMPDIENCQQCHGSENSKNLIPNTCIDCHNFHDTQTHTLGSASKVGASNGVGHFLQHNSLNHSKSPFTYQPVATSTEGKVEAIKDEE</sequence>
<evidence type="ECO:0000256" key="1">
    <source>
        <dbReference type="ARBA" id="ARBA00001926"/>
    </source>
</evidence>
<comment type="cofactor">
    <cofactor evidence="1">
        <name>heme c</name>
        <dbReference type="ChEBI" id="CHEBI:61717"/>
    </cofactor>
</comment>
<evidence type="ECO:0000313" key="10">
    <source>
        <dbReference type="EMBL" id="TYK66292.1"/>
    </source>
</evidence>
<dbReference type="InterPro" id="IPR008984">
    <property type="entry name" value="SMAD_FHA_dom_sf"/>
</dbReference>
<proteinExistence type="predicted"/>
<dbReference type="SUPFAM" id="SSF48695">
    <property type="entry name" value="Multiheme cytochromes"/>
    <property type="match status" value="1"/>
</dbReference>
<dbReference type="CDD" id="cd00060">
    <property type="entry name" value="FHA"/>
    <property type="match status" value="1"/>
</dbReference>
<dbReference type="PANTHER" id="PTHR39425">
    <property type="entry name" value="LIPOPROTEIN CYTOCHROME C"/>
    <property type="match status" value="1"/>
</dbReference>
<comment type="subcellular location">
    <subcellularLocation>
        <location evidence="2">Periplasm</location>
    </subcellularLocation>
</comment>
<dbReference type="CDD" id="cd08168">
    <property type="entry name" value="Cytochrom_C3"/>
    <property type="match status" value="2"/>
</dbReference>
<keyword evidence="8" id="KW-0812">Transmembrane</keyword>
<dbReference type="Proteomes" id="UP000815846">
    <property type="component" value="Unassembled WGS sequence"/>
</dbReference>
<dbReference type="InterPro" id="IPR036280">
    <property type="entry name" value="Multihaem_cyt_sf"/>
</dbReference>
<evidence type="ECO:0000256" key="5">
    <source>
        <dbReference type="ARBA" id="ARBA00022723"/>
    </source>
</evidence>
<name>A0ABY3MZ67_9GAMM</name>
<keyword evidence="5" id="KW-0479">Metal-binding</keyword>
<keyword evidence="7" id="KW-0408">Iron</keyword>
<gene>
    <name evidence="10" type="ORF">CWS31_006780</name>
</gene>
<keyword evidence="6" id="KW-0249">Electron transport</keyword>
<dbReference type="RefSeq" id="WP_101344364.1">
    <property type="nucleotide sequence ID" value="NZ_PJAI02000005.1"/>
</dbReference>
<dbReference type="Gene3D" id="2.60.200.20">
    <property type="match status" value="1"/>
</dbReference>
<feature type="transmembrane region" description="Helical" evidence="8">
    <location>
        <begin position="140"/>
        <end position="162"/>
    </location>
</feature>
<evidence type="ECO:0000256" key="2">
    <source>
        <dbReference type="ARBA" id="ARBA00004418"/>
    </source>
</evidence>
<keyword evidence="3" id="KW-0813">Transport</keyword>
<dbReference type="InterPro" id="IPR012286">
    <property type="entry name" value="Tetrahaem_cytochrome"/>
</dbReference>
<dbReference type="EMBL" id="PJAI02000005">
    <property type="protein sequence ID" value="TYK66292.1"/>
    <property type="molecule type" value="Genomic_DNA"/>
</dbReference>
<dbReference type="Gene3D" id="3.90.10.10">
    <property type="entry name" value="Cytochrome C3"/>
    <property type="match status" value="3"/>
</dbReference>
<keyword evidence="4" id="KW-0349">Heme</keyword>
<feature type="domain" description="Tetrahaem cytochrome" evidence="9">
    <location>
        <begin position="185"/>
        <end position="259"/>
    </location>
</feature>